<protein>
    <recommendedName>
        <fullName evidence="3">Doublecortin domain-containing protein</fullName>
    </recommendedName>
</protein>
<evidence type="ECO:0000313" key="4">
    <source>
        <dbReference type="EMBL" id="KPA80687.1"/>
    </source>
</evidence>
<feature type="coiled-coil region" evidence="1">
    <location>
        <begin position="1"/>
        <end position="28"/>
    </location>
</feature>
<feature type="region of interest" description="Disordered" evidence="2">
    <location>
        <begin position="244"/>
        <end position="366"/>
    </location>
</feature>
<keyword evidence="5" id="KW-1185">Reference proteome</keyword>
<dbReference type="EMBL" id="LGTL01000008">
    <property type="protein sequence ID" value="KPA80687.1"/>
    <property type="molecule type" value="Genomic_DNA"/>
</dbReference>
<evidence type="ECO:0000256" key="2">
    <source>
        <dbReference type="SAM" id="MobiDB-lite"/>
    </source>
</evidence>
<dbReference type="AlphaFoldDB" id="A0A0M9G265"/>
<dbReference type="GeneID" id="26905153"/>
<evidence type="ECO:0000259" key="3">
    <source>
        <dbReference type="PROSITE" id="PS50309"/>
    </source>
</evidence>
<name>A0A0M9G265_LEPPY</name>
<dbReference type="InterPro" id="IPR036572">
    <property type="entry name" value="Doublecortin_dom_sf"/>
</dbReference>
<feature type="compositionally biased region" description="Low complexity" evidence="2">
    <location>
        <begin position="244"/>
        <end position="260"/>
    </location>
</feature>
<dbReference type="VEuPathDB" id="TriTrypDB:LpyrH10_08_3110"/>
<dbReference type="SUPFAM" id="SSF89837">
    <property type="entry name" value="Doublecortin (DC)"/>
    <property type="match status" value="2"/>
</dbReference>
<dbReference type="PROSITE" id="PS50309">
    <property type="entry name" value="DC"/>
    <property type="match status" value="1"/>
</dbReference>
<dbReference type="Pfam" id="PF03607">
    <property type="entry name" value="DCX"/>
    <property type="match status" value="1"/>
</dbReference>
<evidence type="ECO:0000313" key="5">
    <source>
        <dbReference type="Proteomes" id="UP000037923"/>
    </source>
</evidence>
<evidence type="ECO:0000256" key="1">
    <source>
        <dbReference type="SAM" id="Coils"/>
    </source>
</evidence>
<feature type="domain" description="Doublecortin" evidence="3">
    <location>
        <begin position="570"/>
        <end position="647"/>
    </location>
</feature>
<proteinExistence type="predicted"/>
<keyword evidence="1" id="KW-0175">Coiled coil</keyword>
<dbReference type="EMBL" id="LGTL01000008">
    <property type="protein sequence ID" value="KPA80686.1"/>
    <property type="molecule type" value="Genomic_DNA"/>
</dbReference>
<dbReference type="Gene3D" id="3.10.20.230">
    <property type="entry name" value="Doublecortin domain"/>
    <property type="match status" value="1"/>
</dbReference>
<dbReference type="OrthoDB" id="277311at2759"/>
<dbReference type="GO" id="GO:0035556">
    <property type="term" value="P:intracellular signal transduction"/>
    <property type="evidence" value="ECO:0007669"/>
    <property type="project" value="InterPro"/>
</dbReference>
<accession>A0A0M9G265</accession>
<comment type="caution">
    <text evidence="4">The sequence shown here is derived from an EMBL/GenBank/DDBJ whole genome shotgun (WGS) entry which is preliminary data.</text>
</comment>
<dbReference type="RefSeq" id="XP_015659126.1">
    <property type="nucleotide sequence ID" value="XM_015802682.1"/>
</dbReference>
<sequence>MTSAAAKREEIQLKLQLLRERREREQAAFDALAAAHPALSATEIAALAHQQAEEAAPRCLVVDGKEISIGDTVTVKDDVHLLHRADRGYFGPDVLKPIYCGERAEVVRVIESFQGKPAMELRFADGVAKVFFTECIETDAGNGGRAGGATAAATRTANASHVDPAEVPVFVPPTTAAQPSPKAETLPGWSQLSMPHRKPADGGACTAAWPVALPPPPPPTVAAIRTGQPTTGVAKAKNDASAGAAAAAAAPRQMPQMNAARGKASQPTAPAVAAAATGKGAPAKARQTLPSAAREAAAPTAPSSSSLSAAPVANPPSAAAASAARNDDDDIGGLRSSSLQVEKGGVPQAAASTKAADEGEQEREDVVNATDHQLPRACATTYQAKYELQDGTSRIPRHPSISTPTSGTRTCWVCGLVAADAPLSEPVRVAFQSQCTTMFSLFAVLTRKLQWDKQQRTASRLFTEQGKEVKTASAVQDGMRLVATAGCAYQPGPDADAFRSVPEARPSLDVPPRSTASAKKSQAPAASSPPKNTPTTPQRRSAPTAAAAASPKQKSAPLSLSAASAPNKPRHIRVYENGLYDDNIYRTVTVRPTYRTLVALKTTITRELQWRDGKKVDLLFDACGAEISDLNEISDGDVVVASAGDRFVIPFPNTPMHLEAMKLSERLDPSRRC</sequence>
<reference evidence="4 5" key="1">
    <citation type="submission" date="2015-07" db="EMBL/GenBank/DDBJ databases">
        <title>High-quality genome of monoxenous trypanosomatid Leptomonas pyrrhocoris.</title>
        <authorList>
            <person name="Flegontov P."/>
            <person name="Butenko A."/>
            <person name="Firsov S."/>
            <person name="Vlcek C."/>
            <person name="Logacheva M.D."/>
            <person name="Field M."/>
            <person name="Filatov D."/>
            <person name="Flegontova O."/>
            <person name="Gerasimov E."/>
            <person name="Jackson A.P."/>
            <person name="Kelly S."/>
            <person name="Opperdoes F."/>
            <person name="O'Reilly A."/>
            <person name="Votypka J."/>
            <person name="Yurchenko V."/>
            <person name="Lukes J."/>
        </authorList>
    </citation>
    <scope>NUCLEOTIDE SEQUENCE [LARGE SCALE GENOMIC DNA]</scope>
    <source>
        <strain evidence="4">H10</strain>
    </source>
</reference>
<dbReference type="RefSeq" id="XP_015659125.1">
    <property type="nucleotide sequence ID" value="XM_015802681.1"/>
</dbReference>
<feature type="region of interest" description="Disordered" evidence="2">
    <location>
        <begin position="494"/>
        <end position="566"/>
    </location>
</feature>
<dbReference type="Proteomes" id="UP000037923">
    <property type="component" value="Unassembled WGS sequence"/>
</dbReference>
<feature type="compositionally biased region" description="Low complexity" evidence="2">
    <location>
        <begin position="268"/>
        <end position="324"/>
    </location>
</feature>
<organism evidence="4 5">
    <name type="scientific">Leptomonas pyrrhocoris</name>
    <name type="common">Firebug parasite</name>
    <dbReference type="NCBI Taxonomy" id="157538"/>
    <lineage>
        <taxon>Eukaryota</taxon>
        <taxon>Discoba</taxon>
        <taxon>Euglenozoa</taxon>
        <taxon>Kinetoplastea</taxon>
        <taxon>Metakinetoplastina</taxon>
        <taxon>Trypanosomatida</taxon>
        <taxon>Trypanosomatidae</taxon>
        <taxon>Leishmaniinae</taxon>
        <taxon>Leptomonas</taxon>
    </lineage>
</organism>
<dbReference type="InterPro" id="IPR003533">
    <property type="entry name" value="Doublecortin_dom"/>
</dbReference>
<dbReference type="OMA" id="CTTMFAV"/>
<feature type="compositionally biased region" description="Low complexity" evidence="2">
    <location>
        <begin position="514"/>
        <end position="566"/>
    </location>
</feature>
<gene>
    <name evidence="4" type="ORF">ABB37_04862</name>
</gene>